<dbReference type="AlphaFoldDB" id="A0A8S1TV88"/>
<comment type="caution">
    <text evidence="1">The sequence shown here is derived from an EMBL/GenBank/DDBJ whole genome shotgun (WGS) entry which is preliminary data.</text>
</comment>
<organism evidence="1 2">
    <name type="scientific">Paramecium octaurelia</name>
    <dbReference type="NCBI Taxonomy" id="43137"/>
    <lineage>
        <taxon>Eukaryota</taxon>
        <taxon>Sar</taxon>
        <taxon>Alveolata</taxon>
        <taxon>Ciliophora</taxon>
        <taxon>Intramacronucleata</taxon>
        <taxon>Oligohymenophorea</taxon>
        <taxon>Peniculida</taxon>
        <taxon>Parameciidae</taxon>
        <taxon>Paramecium</taxon>
    </lineage>
</organism>
<dbReference type="Proteomes" id="UP000683925">
    <property type="component" value="Unassembled WGS sequence"/>
</dbReference>
<accession>A0A8S1TV88</accession>
<sequence length="79" mass="9137">MATLIFSFSTQHTDCQAKYKSAGVMSCGNYQQNCCDGTKCRQKENFYSSSLKCDQRNKVQRCTTPKDIQIQYQKVNLFF</sequence>
<proteinExistence type="predicted"/>
<dbReference type="EMBL" id="CAJJDP010000032">
    <property type="protein sequence ID" value="CAD8156565.1"/>
    <property type="molecule type" value="Genomic_DNA"/>
</dbReference>
<name>A0A8S1TV88_PAROT</name>
<protein>
    <submittedName>
        <fullName evidence="1">Uncharacterized protein</fullName>
    </submittedName>
</protein>
<evidence type="ECO:0000313" key="2">
    <source>
        <dbReference type="Proteomes" id="UP000683925"/>
    </source>
</evidence>
<evidence type="ECO:0000313" key="1">
    <source>
        <dbReference type="EMBL" id="CAD8156565.1"/>
    </source>
</evidence>
<gene>
    <name evidence="1" type="ORF">POCTA_138.1.T0320186</name>
</gene>
<reference evidence="1" key="1">
    <citation type="submission" date="2021-01" db="EMBL/GenBank/DDBJ databases">
        <authorList>
            <consortium name="Genoscope - CEA"/>
            <person name="William W."/>
        </authorList>
    </citation>
    <scope>NUCLEOTIDE SEQUENCE</scope>
</reference>
<keyword evidence="2" id="KW-1185">Reference proteome</keyword>